<dbReference type="InterPro" id="IPR042099">
    <property type="entry name" value="ANL_N_sf"/>
</dbReference>
<dbReference type="EMBL" id="AP018553">
    <property type="protein sequence ID" value="BBD72053.1"/>
    <property type="molecule type" value="Genomic_DNA"/>
</dbReference>
<accession>A0A348B1K1</accession>
<dbReference type="InterPro" id="IPR011880">
    <property type="entry name" value="PA_CoA_ligase"/>
</dbReference>
<reference evidence="8" key="1">
    <citation type="journal article" date="2014" name="Int. J. Syst. Evol. Microbiol.">
        <title>Complete genome sequence of Corynebacterium casei LMG S-19264T (=DSM 44701T), isolated from a smear-ripened cheese.</title>
        <authorList>
            <consortium name="US DOE Joint Genome Institute (JGI-PGF)"/>
            <person name="Walter F."/>
            <person name="Albersmeier A."/>
            <person name="Kalinowski J."/>
            <person name="Ruckert C."/>
        </authorList>
    </citation>
    <scope>NUCLEOTIDE SEQUENCE</scope>
    <source>
        <strain evidence="8">JCM 31740</strain>
    </source>
</reference>
<dbReference type="Proteomes" id="UP000616143">
    <property type="component" value="Unassembled WGS sequence"/>
</dbReference>
<dbReference type="GO" id="GO:0010124">
    <property type="term" value="P:phenylacetate catabolic process"/>
    <property type="evidence" value="ECO:0007669"/>
    <property type="project" value="InterPro"/>
</dbReference>
<dbReference type="GO" id="GO:0000166">
    <property type="term" value="F:nucleotide binding"/>
    <property type="evidence" value="ECO:0007669"/>
    <property type="project" value="UniProtKB-KW"/>
</dbReference>
<dbReference type="AlphaFoldDB" id="A0A348B1K1"/>
<dbReference type="Gene3D" id="3.30.300.30">
    <property type="match status" value="1"/>
</dbReference>
<feature type="domain" description="AMP-dependent ligase C-terminal" evidence="6">
    <location>
        <begin position="343"/>
        <end position="437"/>
    </location>
</feature>
<dbReference type="Gene3D" id="3.40.50.12780">
    <property type="entry name" value="N-terminal domain of ligase-like"/>
    <property type="match status" value="1"/>
</dbReference>
<proteinExistence type="predicted"/>
<reference evidence="8" key="4">
    <citation type="submission" date="2020-09" db="EMBL/GenBank/DDBJ databases">
        <authorList>
            <person name="Sun Q."/>
            <person name="Ohkuma M."/>
        </authorList>
    </citation>
    <scope>NUCLEOTIDE SEQUENCE</scope>
    <source>
        <strain evidence="8">JCM 31740</strain>
    </source>
</reference>
<evidence type="ECO:0000256" key="2">
    <source>
        <dbReference type="ARBA" id="ARBA00011245"/>
    </source>
</evidence>
<keyword evidence="4" id="KW-0547">Nucleotide-binding</keyword>
<dbReference type="PIRSF" id="PIRSF006444">
    <property type="entry name" value="PaaK"/>
    <property type="match status" value="1"/>
</dbReference>
<evidence type="ECO:0000259" key="6">
    <source>
        <dbReference type="Pfam" id="PF14535"/>
    </source>
</evidence>
<dbReference type="SUPFAM" id="SSF56801">
    <property type="entry name" value="Acetyl-CoA synthetase-like"/>
    <property type="match status" value="1"/>
</dbReference>
<comment type="pathway">
    <text evidence="1">Aromatic compound metabolism.</text>
</comment>
<evidence type="ECO:0000256" key="4">
    <source>
        <dbReference type="ARBA" id="ARBA00022741"/>
    </source>
</evidence>
<dbReference type="InterPro" id="IPR000873">
    <property type="entry name" value="AMP-dep_synth/lig_dom"/>
</dbReference>
<reference evidence="9" key="2">
    <citation type="submission" date="2018-04" db="EMBL/GenBank/DDBJ databases">
        <title>Complete genome sequence of Sulfodiicoccus acidiphilus strain HS-1.</title>
        <authorList>
            <person name="Sakai H.D."/>
            <person name="Kurosawa N."/>
        </authorList>
    </citation>
    <scope>NUCLEOTIDE SEQUENCE [LARGE SCALE GENOMIC DNA]</scope>
    <source>
        <strain evidence="9">HS-1</strain>
    </source>
</reference>
<dbReference type="KEGG" id="sacd:HS1genome_0442"/>
<dbReference type="PANTHER" id="PTHR43845:SF1">
    <property type="entry name" value="BLR5969 PROTEIN"/>
    <property type="match status" value="1"/>
</dbReference>
<organism evidence="7 9">
    <name type="scientific">Sulfodiicoccus acidiphilus</name>
    <dbReference type="NCBI Taxonomy" id="1670455"/>
    <lineage>
        <taxon>Archaea</taxon>
        <taxon>Thermoproteota</taxon>
        <taxon>Thermoprotei</taxon>
        <taxon>Sulfolobales</taxon>
        <taxon>Sulfolobaceae</taxon>
        <taxon>Sulfodiicoccus</taxon>
    </lineage>
</organism>
<dbReference type="RefSeq" id="WP_126449348.1">
    <property type="nucleotide sequence ID" value="NZ_AP018553.1"/>
</dbReference>
<dbReference type="EMBL" id="BMQS01000016">
    <property type="protein sequence ID" value="GGU00118.1"/>
    <property type="molecule type" value="Genomic_DNA"/>
</dbReference>
<dbReference type="Pfam" id="PF00501">
    <property type="entry name" value="AMP-binding"/>
    <property type="match status" value="1"/>
</dbReference>
<evidence type="ECO:0000259" key="5">
    <source>
        <dbReference type="Pfam" id="PF00501"/>
    </source>
</evidence>
<sequence>MSREDTRFWNESIERMNRSKLEEIQGERLRELVKRLYESVPFYRRKLKGAGIDPSDVRGLPDLRKLPFTSKDELRENYPFGLLAVPKSELVEVHMTSGTTGIPTPNFLTLKDVETWGELIARSLYMGGLRKGDVFQITPSFSLFTGGFSFFYGARKIGSFIVPTGPGNSKRQIELMKELGTTSFASIVSYAVRLTEVAREMGIDPSRDLGVRRIFMGSEMSTPQLKRRLMEAWSADVFDAYGQTETYGGPSVGLDCHLHDGIHVWEDHFLVEIVDPKTGEPVGNEEKGELVVTTLTKDAMPLLRYRTRDITFIYDAVEHDCGRTHRRIGWIEGRTDDMIKYRGVNFWPSFIESIILKYDELSEHYQVELFSERGSEYMVIKIEAKNVLQEGERRRLSHLIEDELRRRFMFEAKVEITEPHVLPRFETGKAKRVIDNRERKI</sequence>
<feature type="domain" description="AMP-dependent synthetase/ligase" evidence="5">
    <location>
        <begin position="86"/>
        <end position="293"/>
    </location>
</feature>
<evidence type="ECO:0000313" key="9">
    <source>
        <dbReference type="Proteomes" id="UP000276741"/>
    </source>
</evidence>
<dbReference type="GeneID" id="38665946"/>
<dbReference type="Pfam" id="PF14535">
    <property type="entry name" value="AMP-binding_C_2"/>
    <property type="match status" value="1"/>
</dbReference>
<dbReference type="OrthoDB" id="37928at2157"/>
<dbReference type="FunFam" id="3.40.50.12780:FF:000016">
    <property type="entry name" value="Phenylacetate-coenzyme A ligase"/>
    <property type="match status" value="1"/>
</dbReference>
<dbReference type="PANTHER" id="PTHR43845">
    <property type="entry name" value="BLR5969 PROTEIN"/>
    <property type="match status" value="1"/>
</dbReference>
<reference evidence="7" key="3">
    <citation type="journal article" date="2019" name="BMC Res. Notes">
        <title>Complete genome sequence of the Sulfodiicoccus acidiphilus strain HS-1T, the first crenarchaeon that lacks polB3, isolated from an acidic hot spring in Ohwaku-dani, Hakone, Japan.</title>
        <authorList>
            <person name="Sakai H.D."/>
            <person name="Kurosawa N."/>
        </authorList>
    </citation>
    <scope>NUCLEOTIDE SEQUENCE</scope>
    <source>
        <strain evidence="7">HS-1</strain>
    </source>
</reference>
<dbReference type="EC" id="6.2.1.30" evidence="7"/>
<dbReference type="InterPro" id="IPR045851">
    <property type="entry name" value="AMP-bd_C_sf"/>
</dbReference>
<evidence type="ECO:0000256" key="1">
    <source>
        <dbReference type="ARBA" id="ARBA00005211"/>
    </source>
</evidence>
<evidence type="ECO:0000313" key="7">
    <source>
        <dbReference type="EMBL" id="BBD72053.1"/>
    </source>
</evidence>
<keyword evidence="3 7" id="KW-0436">Ligase</keyword>
<dbReference type="InterPro" id="IPR028154">
    <property type="entry name" value="AMP-dep_Lig_C"/>
</dbReference>
<dbReference type="Proteomes" id="UP000276741">
    <property type="component" value="Chromosome"/>
</dbReference>
<comment type="subunit">
    <text evidence="2">Monomer.</text>
</comment>
<dbReference type="CDD" id="cd05913">
    <property type="entry name" value="PaaK"/>
    <property type="match status" value="1"/>
</dbReference>
<evidence type="ECO:0000313" key="8">
    <source>
        <dbReference type="EMBL" id="GGU00118.1"/>
    </source>
</evidence>
<evidence type="ECO:0000256" key="3">
    <source>
        <dbReference type="ARBA" id="ARBA00022598"/>
    </source>
</evidence>
<gene>
    <name evidence="8" type="ORF">GCM10007116_16780</name>
    <name evidence="7" type="ORF">HS1genome_0442</name>
</gene>
<name>A0A348B1K1_9CREN</name>
<dbReference type="GO" id="GO:0047475">
    <property type="term" value="F:phenylacetate-CoA ligase activity"/>
    <property type="evidence" value="ECO:0007669"/>
    <property type="project" value="UniProtKB-EC"/>
</dbReference>
<protein>
    <submittedName>
        <fullName evidence="7">Phenylacetate-coenzyme A ligase</fullName>
        <ecNumber evidence="7">6.2.1.30</ecNumber>
    </submittedName>
</protein>
<keyword evidence="9" id="KW-1185">Reference proteome</keyword>